<dbReference type="AlphaFoldDB" id="A0AAD4EDU2"/>
<gene>
    <name evidence="1" type="ORF">F5891DRAFT_35605</name>
</gene>
<dbReference type="RefSeq" id="XP_041229806.1">
    <property type="nucleotide sequence ID" value="XM_041371505.1"/>
</dbReference>
<evidence type="ECO:0000313" key="2">
    <source>
        <dbReference type="Proteomes" id="UP001195769"/>
    </source>
</evidence>
<comment type="caution">
    <text evidence="1">The sequence shown here is derived from an EMBL/GenBank/DDBJ whole genome shotgun (WGS) entry which is preliminary data.</text>
</comment>
<accession>A0AAD4EDU2</accession>
<name>A0AAD4EDU2_9AGAM</name>
<organism evidence="1 2">
    <name type="scientific">Suillus fuscotomentosus</name>
    <dbReference type="NCBI Taxonomy" id="1912939"/>
    <lineage>
        <taxon>Eukaryota</taxon>
        <taxon>Fungi</taxon>
        <taxon>Dikarya</taxon>
        <taxon>Basidiomycota</taxon>
        <taxon>Agaricomycotina</taxon>
        <taxon>Agaricomycetes</taxon>
        <taxon>Agaricomycetidae</taxon>
        <taxon>Boletales</taxon>
        <taxon>Suillineae</taxon>
        <taxon>Suillaceae</taxon>
        <taxon>Suillus</taxon>
    </lineage>
</organism>
<sequence>MALGLLGHMSYFYCFLVGTNTSSAYFCRLPPTTLDLLPAIAAWQLPLAEWQHSANNTKCNSIPLTLHISAVFISHLISSHSQAPASATFPPEDVYFLVDAEIWPTFSCSPDWRW</sequence>
<keyword evidence="2" id="KW-1185">Reference proteome</keyword>
<dbReference type="EMBL" id="JABBWK010000010">
    <property type="protein sequence ID" value="KAG1904231.1"/>
    <property type="molecule type" value="Genomic_DNA"/>
</dbReference>
<dbReference type="Proteomes" id="UP001195769">
    <property type="component" value="Unassembled WGS sequence"/>
</dbReference>
<reference evidence="1" key="1">
    <citation type="journal article" date="2020" name="New Phytol.">
        <title>Comparative genomics reveals dynamic genome evolution in host specialist ectomycorrhizal fungi.</title>
        <authorList>
            <person name="Lofgren L.A."/>
            <person name="Nguyen N.H."/>
            <person name="Vilgalys R."/>
            <person name="Ruytinx J."/>
            <person name="Liao H.L."/>
            <person name="Branco S."/>
            <person name="Kuo A."/>
            <person name="LaButti K."/>
            <person name="Lipzen A."/>
            <person name="Andreopoulos W."/>
            <person name="Pangilinan J."/>
            <person name="Riley R."/>
            <person name="Hundley H."/>
            <person name="Na H."/>
            <person name="Barry K."/>
            <person name="Grigoriev I.V."/>
            <person name="Stajich J.E."/>
            <person name="Kennedy P.G."/>
        </authorList>
    </citation>
    <scope>NUCLEOTIDE SEQUENCE</scope>
    <source>
        <strain evidence="1">FC203</strain>
    </source>
</reference>
<dbReference type="GeneID" id="64665803"/>
<proteinExistence type="predicted"/>
<evidence type="ECO:0000313" key="1">
    <source>
        <dbReference type="EMBL" id="KAG1904231.1"/>
    </source>
</evidence>
<protein>
    <submittedName>
        <fullName evidence="1">Uncharacterized protein</fullName>
    </submittedName>
</protein>